<keyword evidence="2" id="KW-0472">Membrane</keyword>
<dbReference type="InterPro" id="IPR021401">
    <property type="entry name" value="DUF3040"/>
</dbReference>
<evidence type="ECO:0000256" key="1">
    <source>
        <dbReference type="SAM" id="MobiDB-lite"/>
    </source>
</evidence>
<name>A0A096A1X8_9CORY</name>
<evidence type="ECO:0000313" key="3">
    <source>
        <dbReference type="EMBL" id="KGF14809.1"/>
    </source>
</evidence>
<dbReference type="Proteomes" id="UP000029548">
    <property type="component" value="Unassembled WGS sequence"/>
</dbReference>
<evidence type="ECO:0000256" key="2">
    <source>
        <dbReference type="SAM" id="Phobius"/>
    </source>
</evidence>
<gene>
    <name evidence="3" type="ORF">HMPREF1650_13405</name>
</gene>
<feature type="transmembrane region" description="Helical" evidence="2">
    <location>
        <begin position="72"/>
        <end position="92"/>
    </location>
</feature>
<evidence type="ECO:0000313" key="4">
    <source>
        <dbReference type="Proteomes" id="UP000029548"/>
    </source>
</evidence>
<proteinExistence type="predicted"/>
<evidence type="ECO:0008006" key="5">
    <source>
        <dbReference type="Google" id="ProtNLM"/>
    </source>
</evidence>
<dbReference type="Pfam" id="PF11239">
    <property type="entry name" value="DUF3040"/>
    <property type="match status" value="1"/>
</dbReference>
<keyword evidence="2" id="KW-0812">Transmembrane</keyword>
<keyword evidence="2" id="KW-1133">Transmembrane helix</keyword>
<accession>A0A096A1X8</accession>
<organism evidence="3 4">
    <name type="scientific">Corynebacterium freneyi DNF00450</name>
    <dbReference type="NCBI Taxonomy" id="1287475"/>
    <lineage>
        <taxon>Bacteria</taxon>
        <taxon>Bacillati</taxon>
        <taxon>Actinomycetota</taxon>
        <taxon>Actinomycetes</taxon>
        <taxon>Mycobacteriales</taxon>
        <taxon>Corynebacteriaceae</taxon>
        <taxon>Corynebacterium</taxon>
    </lineage>
</organism>
<dbReference type="eggNOG" id="ENOG5031JGA">
    <property type="taxonomic scope" value="Bacteria"/>
</dbReference>
<dbReference type="RefSeq" id="WP_035124157.1">
    <property type="nucleotide sequence ID" value="NZ_JRNE01000089.1"/>
</dbReference>
<protein>
    <recommendedName>
        <fullName evidence="5">DUF3040 domain-containing protein</fullName>
    </recommendedName>
</protein>
<sequence>MGLSEQEQRMLAEIESALYAEDPKFGSTMSGKSMGFEHGGAPRGFSPRVIAIIGVGLLLLVGGMALATTSLWFLALSIIGFLAMFGASVWALTGSGDGAPLVSVGAGGSRGSGAKKPRRQGPAGGGMEDRFRGRFQGR</sequence>
<reference evidence="3 4" key="1">
    <citation type="submission" date="2014-07" db="EMBL/GenBank/DDBJ databases">
        <authorList>
            <person name="McCorrison J."/>
            <person name="Sanka R."/>
            <person name="Torralba M."/>
            <person name="Gillis M."/>
            <person name="Haft D.H."/>
            <person name="Methe B."/>
            <person name="Sutton G."/>
            <person name="Nelson K.E."/>
        </authorList>
    </citation>
    <scope>NUCLEOTIDE SEQUENCE [LARGE SCALE GENOMIC DNA]</scope>
    <source>
        <strain evidence="3 4">DNF00450</strain>
    </source>
</reference>
<dbReference type="AlphaFoldDB" id="A0A096A1X8"/>
<comment type="caution">
    <text evidence="3">The sequence shown here is derived from an EMBL/GenBank/DDBJ whole genome shotgun (WGS) entry which is preliminary data.</text>
</comment>
<dbReference type="EMBL" id="JRNE01000089">
    <property type="protein sequence ID" value="KGF14809.1"/>
    <property type="molecule type" value="Genomic_DNA"/>
</dbReference>
<feature type="region of interest" description="Disordered" evidence="1">
    <location>
        <begin position="103"/>
        <end position="138"/>
    </location>
</feature>
<feature type="transmembrane region" description="Helical" evidence="2">
    <location>
        <begin position="49"/>
        <end position="66"/>
    </location>
</feature>